<dbReference type="InterPro" id="IPR003660">
    <property type="entry name" value="HAMP_dom"/>
</dbReference>
<dbReference type="FunFam" id="3.30.565.10:FF:000006">
    <property type="entry name" value="Sensor histidine kinase WalK"/>
    <property type="match status" value="1"/>
</dbReference>
<dbReference type="Pfam" id="PF00512">
    <property type="entry name" value="HisKA"/>
    <property type="match status" value="1"/>
</dbReference>
<dbReference type="Gene3D" id="3.30.565.10">
    <property type="entry name" value="Histidine kinase-like ATPase, C-terminal domain"/>
    <property type="match status" value="1"/>
</dbReference>
<evidence type="ECO:0000259" key="13">
    <source>
        <dbReference type="PROSITE" id="PS50109"/>
    </source>
</evidence>
<keyword evidence="7" id="KW-0547">Nucleotide-binding</keyword>
<evidence type="ECO:0000256" key="8">
    <source>
        <dbReference type="ARBA" id="ARBA00022777"/>
    </source>
</evidence>
<feature type="transmembrane region" description="Helical" evidence="12">
    <location>
        <begin position="6"/>
        <end position="28"/>
    </location>
</feature>
<dbReference type="SUPFAM" id="SSF158472">
    <property type="entry name" value="HAMP domain-like"/>
    <property type="match status" value="1"/>
</dbReference>
<reference evidence="15" key="1">
    <citation type="submission" date="2021-11" db="EMBL/GenBank/DDBJ databases">
        <authorList>
            <person name="Bulgarelli D."/>
        </authorList>
    </citation>
    <scope>NUCLEOTIDE SEQUENCE</scope>
    <source>
        <strain evidence="15">Bi133</strain>
    </source>
</reference>
<feature type="transmembrane region" description="Helical" evidence="12">
    <location>
        <begin position="162"/>
        <end position="181"/>
    </location>
</feature>
<dbReference type="FunFam" id="1.10.287.130:FF:000001">
    <property type="entry name" value="Two-component sensor histidine kinase"/>
    <property type="match status" value="1"/>
</dbReference>
<comment type="subcellular location">
    <subcellularLocation>
        <location evidence="2">Cell membrane</location>
        <topology evidence="2">Multi-pass membrane protein</topology>
    </subcellularLocation>
</comment>
<dbReference type="GO" id="GO:0005886">
    <property type="term" value="C:plasma membrane"/>
    <property type="evidence" value="ECO:0007669"/>
    <property type="project" value="UniProtKB-SubCell"/>
</dbReference>
<dbReference type="SMART" id="SM00387">
    <property type="entry name" value="HATPase_c"/>
    <property type="match status" value="1"/>
</dbReference>
<dbReference type="InterPro" id="IPR036097">
    <property type="entry name" value="HisK_dim/P_sf"/>
</dbReference>
<gene>
    <name evidence="15" type="primary">phoR_3</name>
    <name evidence="15" type="ORF">SRABI133_03702</name>
</gene>
<evidence type="ECO:0000313" key="15">
    <source>
        <dbReference type="EMBL" id="CAH0272501.1"/>
    </source>
</evidence>
<dbReference type="PROSITE" id="PS50885">
    <property type="entry name" value="HAMP"/>
    <property type="match status" value="1"/>
</dbReference>
<sequence length="465" mass="52847">MLLKISFKLGLSIFVCIFLMETVSMVYLHNKVIHSRVNQELDLLKARGNSHRDVLEITYSGSTLQHIGLMESHTDTDVVITDTRGDILISSEMVNGGMKKILAKNLPQVPRKGLIIKSSWKDERYIATVSPFISHKENKGFVYMFKDTRDVEDLIAQLNRHFLLATALLLFFMLVTIYFLSKALTRPLIAMKEATTKLSKGNFSVAVPVRSHDELGELAQSIQSLADELNYLKKERNEFLASISHELRTPLTYIKGYADVARRKDLEDSERSRYLEIIHDESDRLNRLLDELFNMARMDLNTFTISKETVQLSSFLRNIHEKVLPAFTNERIQLNLECKDDLFIDIDPSRFEQVILNLLDNALKYSNEYTVTTIKATECLGKISISIIDQGVGIPPEDIPHIFDRLYRVEKSRARDTGGFGLGLSIVKQLVEIQGGTISVKSNLRQGTCFTITFKEITNEDSSSG</sequence>
<accession>A0A9W4L3J7</accession>
<keyword evidence="6 15" id="KW-0808">Transferase</keyword>
<comment type="catalytic activity">
    <reaction evidence="1">
        <text>ATP + protein L-histidine = ADP + protein N-phospho-L-histidine.</text>
        <dbReference type="EC" id="2.7.13.3"/>
    </reaction>
</comment>
<evidence type="ECO:0000256" key="3">
    <source>
        <dbReference type="ARBA" id="ARBA00012438"/>
    </source>
</evidence>
<keyword evidence="8" id="KW-0418">Kinase</keyword>
<dbReference type="CDD" id="cd00082">
    <property type="entry name" value="HisKA"/>
    <property type="match status" value="1"/>
</dbReference>
<dbReference type="InterPro" id="IPR005467">
    <property type="entry name" value="His_kinase_dom"/>
</dbReference>
<dbReference type="Pfam" id="PF00672">
    <property type="entry name" value="HAMP"/>
    <property type="match status" value="1"/>
</dbReference>
<name>A0A9W4L3J7_9BACI</name>
<dbReference type="SMART" id="SM00388">
    <property type="entry name" value="HisKA"/>
    <property type="match status" value="1"/>
</dbReference>
<evidence type="ECO:0000256" key="10">
    <source>
        <dbReference type="ARBA" id="ARBA00023012"/>
    </source>
</evidence>
<evidence type="ECO:0000259" key="14">
    <source>
        <dbReference type="PROSITE" id="PS50885"/>
    </source>
</evidence>
<protein>
    <recommendedName>
        <fullName evidence="3">histidine kinase</fullName>
        <ecNumber evidence="3">2.7.13.3</ecNumber>
    </recommendedName>
</protein>
<evidence type="ECO:0000256" key="12">
    <source>
        <dbReference type="SAM" id="Phobius"/>
    </source>
</evidence>
<evidence type="ECO:0000256" key="2">
    <source>
        <dbReference type="ARBA" id="ARBA00004651"/>
    </source>
</evidence>
<dbReference type="SUPFAM" id="SSF47384">
    <property type="entry name" value="Homodimeric domain of signal transducing histidine kinase"/>
    <property type="match status" value="1"/>
</dbReference>
<evidence type="ECO:0000256" key="4">
    <source>
        <dbReference type="ARBA" id="ARBA00022475"/>
    </source>
</evidence>
<evidence type="ECO:0000313" key="16">
    <source>
        <dbReference type="Proteomes" id="UP000789326"/>
    </source>
</evidence>
<dbReference type="AlphaFoldDB" id="A0A9W4L3J7"/>
<dbReference type="CDD" id="cd06225">
    <property type="entry name" value="HAMP"/>
    <property type="match status" value="1"/>
</dbReference>
<dbReference type="InterPro" id="IPR003661">
    <property type="entry name" value="HisK_dim/P_dom"/>
</dbReference>
<dbReference type="PANTHER" id="PTHR45453">
    <property type="entry name" value="PHOSPHATE REGULON SENSOR PROTEIN PHOR"/>
    <property type="match status" value="1"/>
</dbReference>
<dbReference type="PRINTS" id="PR00344">
    <property type="entry name" value="BCTRLSENSOR"/>
</dbReference>
<dbReference type="PANTHER" id="PTHR45453:SF1">
    <property type="entry name" value="PHOSPHATE REGULON SENSOR PROTEIN PHOR"/>
    <property type="match status" value="1"/>
</dbReference>
<organism evidence="15 16">
    <name type="scientific">Peribacillus simplex</name>
    <dbReference type="NCBI Taxonomy" id="1478"/>
    <lineage>
        <taxon>Bacteria</taxon>
        <taxon>Bacillati</taxon>
        <taxon>Bacillota</taxon>
        <taxon>Bacilli</taxon>
        <taxon>Bacillales</taxon>
        <taxon>Bacillaceae</taxon>
        <taxon>Peribacillus</taxon>
    </lineage>
</organism>
<evidence type="ECO:0000256" key="6">
    <source>
        <dbReference type="ARBA" id="ARBA00022679"/>
    </source>
</evidence>
<evidence type="ECO:0000256" key="7">
    <source>
        <dbReference type="ARBA" id="ARBA00022741"/>
    </source>
</evidence>
<dbReference type="CDD" id="cd00075">
    <property type="entry name" value="HATPase"/>
    <property type="match status" value="1"/>
</dbReference>
<dbReference type="Pfam" id="PF02518">
    <property type="entry name" value="HATPase_c"/>
    <property type="match status" value="1"/>
</dbReference>
<dbReference type="Gene3D" id="1.10.287.130">
    <property type="match status" value="1"/>
</dbReference>
<keyword evidence="9" id="KW-0067">ATP-binding</keyword>
<dbReference type="InterPro" id="IPR003594">
    <property type="entry name" value="HATPase_dom"/>
</dbReference>
<dbReference type="GO" id="GO:0000155">
    <property type="term" value="F:phosphorelay sensor kinase activity"/>
    <property type="evidence" value="ECO:0007669"/>
    <property type="project" value="InterPro"/>
</dbReference>
<dbReference type="InterPro" id="IPR036890">
    <property type="entry name" value="HATPase_C_sf"/>
</dbReference>
<keyword evidence="12" id="KW-1133">Transmembrane helix</keyword>
<evidence type="ECO:0000256" key="9">
    <source>
        <dbReference type="ARBA" id="ARBA00022840"/>
    </source>
</evidence>
<dbReference type="InterPro" id="IPR004358">
    <property type="entry name" value="Sig_transdc_His_kin-like_C"/>
</dbReference>
<proteinExistence type="predicted"/>
<dbReference type="Proteomes" id="UP000789326">
    <property type="component" value="Unassembled WGS sequence"/>
</dbReference>
<dbReference type="Gene3D" id="6.10.340.10">
    <property type="match status" value="1"/>
</dbReference>
<dbReference type="GO" id="GO:0016036">
    <property type="term" value="P:cellular response to phosphate starvation"/>
    <property type="evidence" value="ECO:0007669"/>
    <property type="project" value="TreeGrafter"/>
</dbReference>
<evidence type="ECO:0000256" key="11">
    <source>
        <dbReference type="ARBA" id="ARBA00023136"/>
    </source>
</evidence>
<keyword evidence="11 12" id="KW-0472">Membrane</keyword>
<feature type="domain" description="HAMP" evidence="14">
    <location>
        <begin position="182"/>
        <end position="234"/>
    </location>
</feature>
<dbReference type="GO" id="GO:0004721">
    <property type="term" value="F:phosphoprotein phosphatase activity"/>
    <property type="evidence" value="ECO:0007669"/>
    <property type="project" value="TreeGrafter"/>
</dbReference>
<dbReference type="EMBL" id="CAKKMG010000064">
    <property type="protein sequence ID" value="CAH0272501.1"/>
    <property type="molecule type" value="Genomic_DNA"/>
</dbReference>
<dbReference type="SUPFAM" id="SSF55874">
    <property type="entry name" value="ATPase domain of HSP90 chaperone/DNA topoisomerase II/histidine kinase"/>
    <property type="match status" value="1"/>
</dbReference>
<dbReference type="PROSITE" id="PS50109">
    <property type="entry name" value="HIS_KIN"/>
    <property type="match status" value="1"/>
</dbReference>
<keyword evidence="12" id="KW-0812">Transmembrane</keyword>
<dbReference type="InterPro" id="IPR050351">
    <property type="entry name" value="BphY/WalK/GraS-like"/>
</dbReference>
<comment type="caution">
    <text evidence="15">The sequence shown here is derived from an EMBL/GenBank/DDBJ whole genome shotgun (WGS) entry which is preliminary data.</text>
</comment>
<keyword evidence="4" id="KW-1003">Cell membrane</keyword>
<evidence type="ECO:0000256" key="1">
    <source>
        <dbReference type="ARBA" id="ARBA00000085"/>
    </source>
</evidence>
<feature type="domain" description="Histidine kinase" evidence="13">
    <location>
        <begin position="242"/>
        <end position="458"/>
    </location>
</feature>
<keyword evidence="5" id="KW-0597">Phosphoprotein</keyword>
<dbReference type="EC" id="2.7.13.3" evidence="3"/>
<dbReference type="GO" id="GO:0005524">
    <property type="term" value="F:ATP binding"/>
    <property type="evidence" value="ECO:0007669"/>
    <property type="project" value="UniProtKB-KW"/>
</dbReference>
<keyword evidence="10" id="KW-0902">Two-component regulatory system</keyword>
<evidence type="ECO:0000256" key="5">
    <source>
        <dbReference type="ARBA" id="ARBA00022553"/>
    </source>
</evidence>
<dbReference type="SMART" id="SM00304">
    <property type="entry name" value="HAMP"/>
    <property type="match status" value="1"/>
</dbReference>